<name>A0A0T6B7G8_9SCAR</name>
<feature type="transmembrane region" description="Helical" evidence="1">
    <location>
        <begin position="47"/>
        <end position="64"/>
    </location>
</feature>
<sequence length="168" mass="18927">MIKHNVCIRTLALLILLNLFDVSNCAATDIVLDAKAQSTHRLDTLNLLSYTFLLILTVLTIWLFKHRRVSFLHETGLAVIYGLIVGAIIRYAGSTGEVLHMSVVSNDQNYNSSLPPDALSLNFPVKSSSLPKNKTYEYTFRGEIQLRDNEIDLKATFDPEIFFNIILP</sequence>
<evidence type="ECO:0000256" key="2">
    <source>
        <dbReference type="SAM" id="SignalP"/>
    </source>
</evidence>
<dbReference type="EMBL" id="LJIG01009361">
    <property type="protein sequence ID" value="KRT83233.1"/>
    <property type="molecule type" value="Genomic_DNA"/>
</dbReference>
<feature type="signal peptide" evidence="2">
    <location>
        <begin position="1"/>
        <end position="27"/>
    </location>
</feature>
<keyword evidence="1" id="KW-1133">Transmembrane helix</keyword>
<dbReference type="AlphaFoldDB" id="A0A0T6B7G8"/>
<evidence type="ECO:0000256" key="1">
    <source>
        <dbReference type="SAM" id="Phobius"/>
    </source>
</evidence>
<gene>
    <name evidence="3" type="ORF">AMK59_4046</name>
</gene>
<accession>A0A0T6B7G8</accession>
<feature type="non-terminal residue" evidence="3">
    <location>
        <position position="168"/>
    </location>
</feature>
<feature type="chain" id="PRO_5006668429" evidence="2">
    <location>
        <begin position="28"/>
        <end position="168"/>
    </location>
</feature>
<dbReference type="OrthoDB" id="196264at2759"/>
<keyword evidence="2" id="KW-0732">Signal</keyword>
<comment type="caution">
    <text evidence="3">The sequence shown here is derived from an EMBL/GenBank/DDBJ whole genome shotgun (WGS) entry which is preliminary data.</text>
</comment>
<reference evidence="3 4" key="1">
    <citation type="submission" date="2015-09" db="EMBL/GenBank/DDBJ databases">
        <title>Draft genome of the scarab beetle Oryctes borbonicus.</title>
        <authorList>
            <person name="Meyer J.M."/>
            <person name="Markov G.V."/>
            <person name="Baskaran P."/>
            <person name="Herrmann M."/>
            <person name="Sommer R.J."/>
            <person name="Roedelsperger C."/>
        </authorList>
    </citation>
    <scope>NUCLEOTIDE SEQUENCE [LARGE SCALE GENOMIC DNA]</scope>
    <source>
        <strain evidence="3">OB123</strain>
        <tissue evidence="3">Whole animal</tissue>
    </source>
</reference>
<dbReference type="Proteomes" id="UP000051574">
    <property type="component" value="Unassembled WGS sequence"/>
</dbReference>
<keyword evidence="1" id="KW-0472">Membrane</keyword>
<organism evidence="3 4">
    <name type="scientific">Oryctes borbonicus</name>
    <dbReference type="NCBI Taxonomy" id="1629725"/>
    <lineage>
        <taxon>Eukaryota</taxon>
        <taxon>Metazoa</taxon>
        <taxon>Ecdysozoa</taxon>
        <taxon>Arthropoda</taxon>
        <taxon>Hexapoda</taxon>
        <taxon>Insecta</taxon>
        <taxon>Pterygota</taxon>
        <taxon>Neoptera</taxon>
        <taxon>Endopterygota</taxon>
        <taxon>Coleoptera</taxon>
        <taxon>Polyphaga</taxon>
        <taxon>Scarabaeiformia</taxon>
        <taxon>Scarabaeidae</taxon>
        <taxon>Dynastinae</taxon>
        <taxon>Oryctes</taxon>
    </lineage>
</organism>
<protein>
    <submittedName>
        <fullName evidence="3">Na/H antiporter</fullName>
    </submittedName>
</protein>
<keyword evidence="1" id="KW-0812">Transmembrane</keyword>
<evidence type="ECO:0000313" key="4">
    <source>
        <dbReference type="Proteomes" id="UP000051574"/>
    </source>
</evidence>
<keyword evidence="4" id="KW-1185">Reference proteome</keyword>
<evidence type="ECO:0000313" key="3">
    <source>
        <dbReference type="EMBL" id="KRT83233.1"/>
    </source>
</evidence>
<feature type="transmembrane region" description="Helical" evidence="1">
    <location>
        <begin position="76"/>
        <end position="93"/>
    </location>
</feature>
<proteinExistence type="predicted"/>